<comment type="caution">
    <text evidence="15">The sequence shown here is derived from an EMBL/GenBank/DDBJ whole genome shotgun (WGS) entry which is preliminary data.</text>
</comment>
<gene>
    <name evidence="15" type="primary">dnaG_5</name>
    <name evidence="15" type="ORF">SDC9_07817</name>
</gene>
<dbReference type="InterPro" id="IPR006171">
    <property type="entry name" value="TOPRIM_dom"/>
</dbReference>
<dbReference type="InterPro" id="IPR013264">
    <property type="entry name" value="DNAG_N"/>
</dbReference>
<comment type="cofactor">
    <cofactor evidence="1">
        <name>Zn(2+)</name>
        <dbReference type="ChEBI" id="CHEBI:29105"/>
    </cofactor>
</comment>
<dbReference type="SUPFAM" id="SSF56731">
    <property type="entry name" value="DNA primase core"/>
    <property type="match status" value="1"/>
</dbReference>
<dbReference type="GO" id="GO:1990077">
    <property type="term" value="C:primosome complex"/>
    <property type="evidence" value="ECO:0007669"/>
    <property type="project" value="UniProtKB-KW"/>
</dbReference>
<evidence type="ECO:0000256" key="10">
    <source>
        <dbReference type="ARBA" id="ARBA00022842"/>
    </source>
</evidence>
<dbReference type="Pfam" id="PF13155">
    <property type="entry name" value="Toprim_2"/>
    <property type="match status" value="1"/>
</dbReference>
<keyword evidence="3" id="KW-0639">Primosome</keyword>
<feature type="domain" description="Toprim" evidence="14">
    <location>
        <begin position="258"/>
        <end position="339"/>
    </location>
</feature>
<evidence type="ECO:0000256" key="8">
    <source>
        <dbReference type="ARBA" id="ARBA00022771"/>
    </source>
</evidence>
<dbReference type="GO" id="GO:0003677">
    <property type="term" value="F:DNA binding"/>
    <property type="evidence" value="ECO:0007669"/>
    <property type="project" value="UniProtKB-KW"/>
</dbReference>
<dbReference type="InterPro" id="IPR036977">
    <property type="entry name" value="DNA_primase_Znf_CHC2"/>
</dbReference>
<evidence type="ECO:0000256" key="11">
    <source>
        <dbReference type="ARBA" id="ARBA00023125"/>
    </source>
</evidence>
<dbReference type="EMBL" id="VSSQ01000017">
    <property type="protein sequence ID" value="MPL62212.1"/>
    <property type="molecule type" value="Genomic_DNA"/>
</dbReference>
<dbReference type="PROSITE" id="PS50880">
    <property type="entry name" value="TOPRIM"/>
    <property type="match status" value="1"/>
</dbReference>
<evidence type="ECO:0000256" key="12">
    <source>
        <dbReference type="ARBA" id="ARBA00023163"/>
    </source>
</evidence>
<dbReference type="Pfam" id="PF01807">
    <property type="entry name" value="Zn_ribbon_DnaG"/>
    <property type="match status" value="1"/>
</dbReference>
<protein>
    <submittedName>
        <fullName evidence="15">DNA primase</fullName>
        <ecNumber evidence="15">2.7.7.-</ecNumber>
    </submittedName>
</protein>
<dbReference type="HAMAP" id="MF_00974">
    <property type="entry name" value="DNA_primase_DnaG"/>
    <property type="match status" value="1"/>
</dbReference>
<dbReference type="GO" id="GO:0003899">
    <property type="term" value="F:DNA-directed RNA polymerase activity"/>
    <property type="evidence" value="ECO:0007669"/>
    <property type="project" value="InterPro"/>
</dbReference>
<dbReference type="InterPro" id="IPR037068">
    <property type="entry name" value="DNA_primase_core_N_sf"/>
</dbReference>
<dbReference type="PANTHER" id="PTHR30313:SF2">
    <property type="entry name" value="DNA PRIMASE"/>
    <property type="match status" value="1"/>
</dbReference>
<keyword evidence="2" id="KW-0240">DNA-directed RNA polymerase</keyword>
<evidence type="ECO:0000256" key="4">
    <source>
        <dbReference type="ARBA" id="ARBA00022679"/>
    </source>
</evidence>
<evidence type="ECO:0000256" key="7">
    <source>
        <dbReference type="ARBA" id="ARBA00022723"/>
    </source>
</evidence>
<dbReference type="GO" id="GO:0000428">
    <property type="term" value="C:DNA-directed RNA polymerase complex"/>
    <property type="evidence" value="ECO:0007669"/>
    <property type="project" value="UniProtKB-KW"/>
</dbReference>
<dbReference type="Gene3D" id="3.40.1360.10">
    <property type="match status" value="1"/>
</dbReference>
<evidence type="ECO:0000256" key="5">
    <source>
        <dbReference type="ARBA" id="ARBA00022695"/>
    </source>
</evidence>
<evidence type="ECO:0000256" key="2">
    <source>
        <dbReference type="ARBA" id="ARBA00022478"/>
    </source>
</evidence>
<accession>A0A644T7N4</accession>
<dbReference type="GO" id="GO:0005737">
    <property type="term" value="C:cytoplasm"/>
    <property type="evidence" value="ECO:0007669"/>
    <property type="project" value="TreeGrafter"/>
</dbReference>
<dbReference type="NCBIfam" id="TIGR01391">
    <property type="entry name" value="dnaG"/>
    <property type="match status" value="1"/>
</dbReference>
<dbReference type="SMART" id="SM00493">
    <property type="entry name" value="TOPRIM"/>
    <property type="match status" value="1"/>
</dbReference>
<dbReference type="AlphaFoldDB" id="A0A644T7N4"/>
<dbReference type="InterPro" id="IPR002694">
    <property type="entry name" value="Znf_CHC2"/>
</dbReference>
<keyword evidence="12" id="KW-0804">Transcription</keyword>
<organism evidence="15">
    <name type="scientific">bioreactor metagenome</name>
    <dbReference type="NCBI Taxonomy" id="1076179"/>
    <lineage>
        <taxon>unclassified sequences</taxon>
        <taxon>metagenomes</taxon>
        <taxon>ecological metagenomes</taxon>
    </lineage>
</organism>
<keyword evidence="13" id="KW-0175">Coiled coil</keyword>
<keyword evidence="4 15" id="KW-0808">Transferase</keyword>
<keyword evidence="11" id="KW-0238">DNA-binding</keyword>
<dbReference type="EC" id="2.7.7.-" evidence="15"/>
<name>A0A644T7N4_9ZZZZ</name>
<keyword evidence="8" id="KW-0863">Zinc-finger</keyword>
<feature type="coiled-coil region" evidence="13">
    <location>
        <begin position="424"/>
        <end position="451"/>
    </location>
</feature>
<dbReference type="PIRSF" id="PIRSF002811">
    <property type="entry name" value="DnaG"/>
    <property type="match status" value="1"/>
</dbReference>
<keyword evidence="5 15" id="KW-0548">Nucleotidyltransferase</keyword>
<dbReference type="SMART" id="SM00400">
    <property type="entry name" value="ZnF_CHCC"/>
    <property type="match status" value="1"/>
</dbReference>
<dbReference type="InterPro" id="IPR034151">
    <property type="entry name" value="TOPRIM_DnaG_bac"/>
</dbReference>
<evidence type="ECO:0000313" key="15">
    <source>
        <dbReference type="EMBL" id="MPL62212.1"/>
    </source>
</evidence>
<dbReference type="PANTHER" id="PTHR30313">
    <property type="entry name" value="DNA PRIMASE"/>
    <property type="match status" value="1"/>
</dbReference>
<evidence type="ECO:0000256" key="13">
    <source>
        <dbReference type="SAM" id="Coils"/>
    </source>
</evidence>
<dbReference type="Gene3D" id="3.90.580.10">
    <property type="entry name" value="Zinc finger, CHC2-type domain"/>
    <property type="match status" value="1"/>
</dbReference>
<reference evidence="15" key="1">
    <citation type="submission" date="2019-08" db="EMBL/GenBank/DDBJ databases">
        <authorList>
            <person name="Kucharzyk K."/>
            <person name="Murdoch R.W."/>
            <person name="Higgins S."/>
            <person name="Loffler F."/>
        </authorList>
    </citation>
    <scope>NUCLEOTIDE SEQUENCE</scope>
</reference>
<dbReference type="InterPro" id="IPR050219">
    <property type="entry name" value="DnaG_primase"/>
</dbReference>
<dbReference type="CDD" id="cd03364">
    <property type="entry name" value="TOPRIM_DnaG_primases"/>
    <property type="match status" value="1"/>
</dbReference>
<proteinExistence type="inferred from homology"/>
<keyword evidence="6" id="KW-0235">DNA replication</keyword>
<evidence type="ECO:0000256" key="1">
    <source>
        <dbReference type="ARBA" id="ARBA00001947"/>
    </source>
</evidence>
<dbReference type="Gene3D" id="3.90.980.10">
    <property type="entry name" value="DNA primase, catalytic core, N-terminal domain"/>
    <property type="match status" value="1"/>
</dbReference>
<keyword evidence="7" id="KW-0479">Metal-binding</keyword>
<dbReference type="FunFam" id="3.90.580.10:FF:000001">
    <property type="entry name" value="DNA primase"/>
    <property type="match status" value="1"/>
</dbReference>
<keyword evidence="9" id="KW-0862">Zinc</keyword>
<evidence type="ECO:0000256" key="3">
    <source>
        <dbReference type="ARBA" id="ARBA00022515"/>
    </source>
</evidence>
<dbReference type="InterPro" id="IPR030846">
    <property type="entry name" value="DnaG_bac"/>
</dbReference>
<evidence type="ECO:0000256" key="6">
    <source>
        <dbReference type="ARBA" id="ARBA00022705"/>
    </source>
</evidence>
<dbReference type="Pfam" id="PF08275">
    <property type="entry name" value="DNAG_N"/>
    <property type="match status" value="1"/>
</dbReference>
<dbReference type="InterPro" id="IPR006295">
    <property type="entry name" value="DNA_primase_DnaG"/>
</dbReference>
<dbReference type="GO" id="GO:0008270">
    <property type="term" value="F:zinc ion binding"/>
    <property type="evidence" value="ECO:0007669"/>
    <property type="project" value="UniProtKB-KW"/>
</dbReference>
<dbReference type="GO" id="GO:0006269">
    <property type="term" value="P:DNA replication, synthesis of primer"/>
    <property type="evidence" value="ECO:0007669"/>
    <property type="project" value="UniProtKB-KW"/>
</dbReference>
<sequence>MYLIMNPKDQVKQALSILDVVSTYIRVEKAGSQFKARCPFHNEKTPSFFLSPDRGTYHCFGCGEHGDIFSFVEKMEAVPFYEALTILADRAGIKLSPYKKEEKDKEPNLISLVQKANKRYEENLQNSAEVKAYLGDRGLTSETIKKFNIGFSLGADFGWRDIFIYLSKEGFSPEEMIEAGLVFKKENEDKYFDRFRGRVMFPIKNTFGNIVGFSARILPKFDDGKTAKYINSPETPIYHKSKILFGYDLAKKSIADKREAILVEGQMDLIMSHQAEVTNVVATSGTAVTDEHIKILKRFADKVLLSFDQDEAGENAMKKCAFLALYGGLDVYIIPKKENVKDTADLIKEFGGEVWKDLISKRVHLIEYLVNNIFEKNNDERERGREVRKEVLPFLRAIESDIDRAYFIKYLASKLNVQEIDILNELKRVKVENVEENISSINKEINLTDKNKFLREILVILNWKKLDEEKFFNKFFEAKDIYKEKFLEFKKDLPEEILEQEIIRIEKEISKNKLYIENEKKFITEILGDLAKVFKIEVLQEEKKLIENKSEKVEEDFQRIGEIYQEIHKIKNLK</sequence>
<dbReference type="SUPFAM" id="SSF57783">
    <property type="entry name" value="Zinc beta-ribbon"/>
    <property type="match status" value="1"/>
</dbReference>
<evidence type="ECO:0000259" key="14">
    <source>
        <dbReference type="PROSITE" id="PS50880"/>
    </source>
</evidence>
<keyword evidence="10" id="KW-0460">Magnesium</keyword>
<evidence type="ECO:0000256" key="9">
    <source>
        <dbReference type="ARBA" id="ARBA00022833"/>
    </source>
</evidence>